<protein>
    <submittedName>
        <fullName evidence="2">Uncharacterized protein</fullName>
    </submittedName>
</protein>
<dbReference type="SUPFAM" id="SSF50978">
    <property type="entry name" value="WD40 repeat-like"/>
    <property type="match status" value="1"/>
</dbReference>
<proteinExistence type="predicted"/>
<dbReference type="InterPro" id="IPR014839">
    <property type="entry name" value="Crt10"/>
</dbReference>
<feature type="region of interest" description="Disordered" evidence="1">
    <location>
        <begin position="441"/>
        <end position="475"/>
    </location>
</feature>
<dbReference type="Proteomes" id="UP001590951">
    <property type="component" value="Unassembled WGS sequence"/>
</dbReference>
<evidence type="ECO:0000313" key="3">
    <source>
        <dbReference type="Proteomes" id="UP001590951"/>
    </source>
</evidence>
<feature type="region of interest" description="Disordered" evidence="1">
    <location>
        <begin position="1"/>
        <end position="23"/>
    </location>
</feature>
<gene>
    <name evidence="2" type="ORF">ABVK25_010974</name>
</gene>
<dbReference type="InterPro" id="IPR036322">
    <property type="entry name" value="WD40_repeat_dom_sf"/>
</dbReference>
<keyword evidence="3" id="KW-1185">Reference proteome</keyword>
<evidence type="ECO:0000313" key="2">
    <source>
        <dbReference type="EMBL" id="KAL2048792.1"/>
    </source>
</evidence>
<accession>A0ABR4ASW4</accession>
<comment type="caution">
    <text evidence="2">The sequence shown here is derived from an EMBL/GenBank/DDBJ whole genome shotgun (WGS) entry which is preliminary data.</text>
</comment>
<dbReference type="EMBL" id="JBHFEH010000080">
    <property type="protein sequence ID" value="KAL2048792.1"/>
    <property type="molecule type" value="Genomic_DNA"/>
</dbReference>
<name>A0ABR4ASW4_9LECA</name>
<organism evidence="2 3">
    <name type="scientific">Lepraria finkii</name>
    <dbReference type="NCBI Taxonomy" id="1340010"/>
    <lineage>
        <taxon>Eukaryota</taxon>
        <taxon>Fungi</taxon>
        <taxon>Dikarya</taxon>
        <taxon>Ascomycota</taxon>
        <taxon>Pezizomycotina</taxon>
        <taxon>Lecanoromycetes</taxon>
        <taxon>OSLEUM clade</taxon>
        <taxon>Lecanoromycetidae</taxon>
        <taxon>Lecanorales</taxon>
        <taxon>Lecanorineae</taxon>
        <taxon>Stereocaulaceae</taxon>
        <taxon>Lepraria</taxon>
    </lineage>
</organism>
<dbReference type="InterPro" id="IPR015943">
    <property type="entry name" value="WD40/YVTN_repeat-like_dom_sf"/>
</dbReference>
<sequence>MALRVVPCSHQDGQARYPSKEEDETPSVAWWRNNLTALSQYCNLLFIAYVDKVYVFKPQFPSQKLPSKPELILDLPISRPGLTGYNDPSSPHAVNHLVVGDIGSEEVLIASCDDGDVVAYTIRSIDLAVEKAKKIIIPNQAIPVFSGKSRFGKGRNHFLQDGENSDLLYSPVVEPWFLHNVGQSAWGLATHKTQRLLAVSSNTTKICVFVFSLGGPRDPREAEMSKKLAHIKTGFSELDPIWAPDYWQSTATNALRQRSRDFKIVLAHHKENIPNISFYSSDSLDEGTYLASTDIKGNTCVWDVWNGKAILEKRGSLLYSTVGWGVTCLDPKASRCTDGQIETFGCKGQTDDNHTIVDISEGSRLVADNSQWHPGFSNFGAVPGPTLSVEAADMHPAPASDVDMDDVFEVDEIDDDFDEDALEESDDPDHNNITSTSQVLAQDGDEQGNDSDEHFTTMDESDGEGPDVPAYTDQSTELTNPFTFSYFTHVSVPIEAPLRRQRVAQQKGTEEVISKLRASAPPKRIKLPFNLLQTSETDVHLFRDLSYDHESTDKSKESYSQVICQQAIHQKIPPGLHYLYRIERLNMILQIPELGVVAIGNQAGRVGILTMTRWQSQKQSGYKIECILPFKSQEEQGLRPKKPLMGIAIGPIQGHETKPDAGSTMDASEGGTTGLRVVKGSSRRFRLMIVYCDHTVLSYEISHPNKGEEMLVV</sequence>
<dbReference type="Gene3D" id="2.130.10.10">
    <property type="entry name" value="YVTN repeat-like/Quinoprotein amine dehydrogenase"/>
    <property type="match status" value="1"/>
</dbReference>
<dbReference type="Pfam" id="PF08728">
    <property type="entry name" value="CRT10"/>
    <property type="match status" value="1"/>
</dbReference>
<reference evidence="2 3" key="1">
    <citation type="submission" date="2024-09" db="EMBL/GenBank/DDBJ databases">
        <title>Rethinking Asexuality: The Enigmatic Case of Functional Sexual Genes in Lepraria (Stereocaulaceae).</title>
        <authorList>
            <person name="Doellman M."/>
            <person name="Sun Y."/>
            <person name="Barcenas-Pena A."/>
            <person name="Lumbsch H.T."/>
            <person name="Grewe F."/>
        </authorList>
    </citation>
    <scope>NUCLEOTIDE SEQUENCE [LARGE SCALE GENOMIC DNA]</scope>
    <source>
        <strain evidence="2 3">Grewe 0041</strain>
    </source>
</reference>
<evidence type="ECO:0000256" key="1">
    <source>
        <dbReference type="SAM" id="MobiDB-lite"/>
    </source>
</evidence>